<organism evidence="3 4">
    <name type="scientific">Candidatus Avimonoglobus intestinipullorum</name>
    <dbReference type="NCBI Taxonomy" id="2840699"/>
    <lineage>
        <taxon>Bacteria</taxon>
        <taxon>Bacillati</taxon>
        <taxon>Bacillota</taxon>
        <taxon>Clostridia</taxon>
        <taxon>Eubacteriales</taxon>
        <taxon>Candidatus Avimonoglobus</taxon>
    </lineage>
</organism>
<dbReference type="EMBL" id="DVND01000209">
    <property type="protein sequence ID" value="HIU49344.1"/>
    <property type="molecule type" value="Genomic_DNA"/>
</dbReference>
<dbReference type="Pfam" id="PF09578">
    <property type="entry name" value="Spore_YabQ"/>
    <property type="match status" value="1"/>
</dbReference>
<accession>A0A9D1LWJ4</accession>
<evidence type="ECO:0008006" key="5">
    <source>
        <dbReference type="Google" id="ProtNLM"/>
    </source>
</evidence>
<proteinExistence type="predicted"/>
<protein>
    <recommendedName>
        <fullName evidence="5">Spore cortex biosynthesis protein YabQ</fullName>
    </recommendedName>
</protein>
<keyword evidence="2" id="KW-0472">Membrane</keyword>
<keyword evidence="2" id="KW-0812">Transmembrane</keyword>
<feature type="region of interest" description="Disordered" evidence="1">
    <location>
        <begin position="159"/>
        <end position="194"/>
    </location>
</feature>
<feature type="transmembrane region" description="Helical" evidence="2">
    <location>
        <begin position="12"/>
        <end position="29"/>
    </location>
</feature>
<reference evidence="3" key="1">
    <citation type="submission" date="2020-10" db="EMBL/GenBank/DDBJ databases">
        <authorList>
            <person name="Gilroy R."/>
        </authorList>
    </citation>
    <scope>NUCLEOTIDE SEQUENCE</scope>
    <source>
        <strain evidence="3">ChiSjej4B22-9803</strain>
    </source>
</reference>
<feature type="transmembrane region" description="Helical" evidence="2">
    <location>
        <begin position="41"/>
        <end position="64"/>
    </location>
</feature>
<evidence type="ECO:0000313" key="4">
    <source>
        <dbReference type="Proteomes" id="UP000824111"/>
    </source>
</evidence>
<gene>
    <name evidence="3" type="ORF">IAB04_08240</name>
</gene>
<dbReference type="AlphaFoldDB" id="A0A9D1LWJ4"/>
<feature type="transmembrane region" description="Helical" evidence="2">
    <location>
        <begin position="96"/>
        <end position="115"/>
    </location>
</feature>
<dbReference type="NCBIfam" id="TIGR02893">
    <property type="entry name" value="spore_yabQ"/>
    <property type="match status" value="1"/>
</dbReference>
<reference evidence="3" key="2">
    <citation type="journal article" date="2021" name="PeerJ">
        <title>Extensive microbial diversity within the chicken gut microbiome revealed by metagenomics and culture.</title>
        <authorList>
            <person name="Gilroy R."/>
            <person name="Ravi A."/>
            <person name="Getino M."/>
            <person name="Pursley I."/>
            <person name="Horton D.L."/>
            <person name="Alikhan N.F."/>
            <person name="Baker D."/>
            <person name="Gharbi K."/>
            <person name="Hall N."/>
            <person name="Watson M."/>
            <person name="Adriaenssens E.M."/>
            <person name="Foster-Nyarko E."/>
            <person name="Jarju S."/>
            <person name="Secka A."/>
            <person name="Antonio M."/>
            <person name="Oren A."/>
            <person name="Chaudhuri R.R."/>
            <person name="La Ragione R."/>
            <person name="Hildebrand F."/>
            <person name="Pallen M.J."/>
        </authorList>
    </citation>
    <scope>NUCLEOTIDE SEQUENCE</scope>
    <source>
        <strain evidence="3">ChiSjej4B22-9803</strain>
    </source>
</reference>
<keyword evidence="2" id="KW-1133">Transmembrane helix</keyword>
<sequence length="194" mass="21824">MGTSISNEVYVFLGMVCLGACQGLLFDVFRIFRRVAKPGVVAVNVSDFLFWAASAVLITGGFLFFNNGQMRWYVFLGLFLGAVFYFLLLSKHIIWGAVKIIAGFLGIFHIFLKILLTPLVFLYKISIVPLFAIFKRICGKVASGMKSFYKRGKTNVEKKIKQKGAEDRHRPVSGRRVRHGRKRRDAAAENPGKP</sequence>
<dbReference type="InterPro" id="IPR019074">
    <property type="entry name" value="YabQ"/>
</dbReference>
<evidence type="ECO:0000256" key="2">
    <source>
        <dbReference type="SAM" id="Phobius"/>
    </source>
</evidence>
<evidence type="ECO:0000256" key="1">
    <source>
        <dbReference type="SAM" id="MobiDB-lite"/>
    </source>
</evidence>
<evidence type="ECO:0000313" key="3">
    <source>
        <dbReference type="EMBL" id="HIU49344.1"/>
    </source>
</evidence>
<name>A0A9D1LWJ4_9FIRM</name>
<comment type="caution">
    <text evidence="3">The sequence shown here is derived from an EMBL/GenBank/DDBJ whole genome shotgun (WGS) entry which is preliminary data.</text>
</comment>
<feature type="compositionally biased region" description="Basic and acidic residues" evidence="1">
    <location>
        <begin position="159"/>
        <end position="170"/>
    </location>
</feature>
<feature type="transmembrane region" description="Helical" evidence="2">
    <location>
        <begin position="70"/>
        <end position="89"/>
    </location>
</feature>
<dbReference type="Proteomes" id="UP000824111">
    <property type="component" value="Unassembled WGS sequence"/>
</dbReference>
<feature type="compositionally biased region" description="Basic residues" evidence="1">
    <location>
        <begin position="171"/>
        <end position="184"/>
    </location>
</feature>
<feature type="non-terminal residue" evidence="3">
    <location>
        <position position="194"/>
    </location>
</feature>